<evidence type="ECO:0000256" key="3">
    <source>
        <dbReference type="ARBA" id="ARBA00022676"/>
    </source>
</evidence>
<proteinExistence type="inferred from homology"/>
<evidence type="ECO:0000256" key="4">
    <source>
        <dbReference type="ARBA" id="ARBA00022679"/>
    </source>
</evidence>
<dbReference type="NCBIfam" id="TIGR01484">
    <property type="entry name" value="HAD-SF-IIB"/>
    <property type="match status" value="1"/>
</dbReference>
<dbReference type="GO" id="GO:0005992">
    <property type="term" value="P:trehalose biosynthetic process"/>
    <property type="evidence" value="ECO:0007669"/>
    <property type="project" value="InterPro"/>
</dbReference>
<dbReference type="GO" id="GO:0003825">
    <property type="term" value="F:alpha,alpha-trehalose-phosphate synthase (UDP-forming) activity"/>
    <property type="evidence" value="ECO:0007669"/>
    <property type="project" value="TreeGrafter"/>
</dbReference>
<dbReference type="Gene3D" id="3.40.50.1000">
    <property type="entry name" value="HAD superfamily/HAD-like"/>
    <property type="match status" value="2"/>
</dbReference>
<comment type="similarity">
    <text evidence="1">In the N-terminal section; belongs to the glycosyltransferase 20 family.</text>
</comment>
<dbReference type="GO" id="GO:0005829">
    <property type="term" value="C:cytosol"/>
    <property type="evidence" value="ECO:0007669"/>
    <property type="project" value="TreeGrafter"/>
</dbReference>
<dbReference type="CDD" id="cd01627">
    <property type="entry name" value="HAD_TPP"/>
    <property type="match status" value="1"/>
</dbReference>
<dbReference type="SUPFAM" id="SSF53756">
    <property type="entry name" value="UDP-Glycosyltransferase/glycogen phosphorylase"/>
    <property type="match status" value="1"/>
</dbReference>
<dbReference type="FunFam" id="3.40.50.1000:FF:000052">
    <property type="entry name" value="Alpha,alpha-trehalose-phosphate synthase [UDP-forming] 6"/>
    <property type="match status" value="1"/>
</dbReference>
<dbReference type="AlphaFoldDB" id="A0AAV9IE51"/>
<dbReference type="InterPro" id="IPR036412">
    <property type="entry name" value="HAD-like_sf"/>
</dbReference>
<dbReference type="Pfam" id="PF02358">
    <property type="entry name" value="Trehalose_PPase"/>
    <property type="match status" value="1"/>
</dbReference>
<dbReference type="GO" id="GO:0004805">
    <property type="term" value="F:trehalose-phosphatase activity"/>
    <property type="evidence" value="ECO:0007669"/>
    <property type="project" value="TreeGrafter"/>
</dbReference>
<comment type="caution">
    <text evidence="5">The sequence shown here is derived from an EMBL/GenBank/DDBJ whole genome shotgun (WGS) entry which is preliminary data.</text>
</comment>
<organism evidence="5 6">
    <name type="scientific">Galdieria yellowstonensis</name>
    <dbReference type="NCBI Taxonomy" id="3028027"/>
    <lineage>
        <taxon>Eukaryota</taxon>
        <taxon>Rhodophyta</taxon>
        <taxon>Bangiophyceae</taxon>
        <taxon>Galdieriales</taxon>
        <taxon>Galdieriaceae</taxon>
        <taxon>Galdieria</taxon>
    </lineage>
</organism>
<dbReference type="InterPro" id="IPR003337">
    <property type="entry name" value="Trehalose_PPase"/>
</dbReference>
<dbReference type="SUPFAM" id="SSF56784">
    <property type="entry name" value="HAD-like"/>
    <property type="match status" value="1"/>
</dbReference>
<protein>
    <recommendedName>
        <fullName evidence="7">Alpha,alpha-trehalose-phosphate synthase (UDP-forming)</fullName>
    </recommendedName>
</protein>
<comment type="similarity">
    <text evidence="2">In the C-terminal section; belongs to the trehalose phosphatase family.</text>
</comment>
<dbReference type="InterPro" id="IPR023214">
    <property type="entry name" value="HAD_sf"/>
</dbReference>
<dbReference type="PANTHER" id="PTHR10788:SF106">
    <property type="entry name" value="BCDNA.GH08860"/>
    <property type="match status" value="1"/>
</dbReference>
<dbReference type="InterPro" id="IPR006379">
    <property type="entry name" value="HAD-SF_hydro_IIB"/>
</dbReference>
<dbReference type="Proteomes" id="UP001300502">
    <property type="component" value="Unassembled WGS sequence"/>
</dbReference>
<sequence>MEKSTWISFSEAELLDSGMSRSTSMELPSLQISEGSQEDEEAALLYKIQNIQLQLAEIRELKANGLPSHRVVSPLENLSNNNNNRLLVVTSRLPVTVEWSNRNKPKITLSSGGLVPAIFYLKNKFPVYWFGSLGNCGLWDKEKQDILQHKLETEFGFIPVFSSIPDYDLCQSFSNSVLWPLFHYLLLHVEGERSFRWEAWEAYKRVNMDFVKVIMQHYETGDFIWIHDFQLLLLPKMIRERCPNASIGFFLHTPFPSSEVYRMLPNRRELMEGMLGSDLIGFHSYDYARHFLSVCTRLLGLNVRPNAVDNQTSQVSIGIFPLGIDTTLFSKALETRTVKERIQQLKSQFKDKKIIIGVDRLDYIKGIPHKLLAIECFLDTWPEWIGHCVFIQVAIPSISASGDYYQFRCEMYQLVGRLNGKFSSLDYVPIHFLNQMISFEDLCALYSVGDVAMITSLRDGMNLVSYEYIYCQYNNHGVLILSELTGAAHSLPGAILCNPWNTEEVAECIHKSLSMSEQERKWKHQKLYRFVISHTCISWGDNFVSDWFQTIAEKRQMESQLQPLNVSSLLEAYRSCRRGKRWFLLDYDGTLTSYRTLPELARPSWRLLHVLEKLASHPQNIVFVVSGRDKNTLANWLSSTGVGIAAEYGFYYCWPKNVQPTTARQDDKMNNDRDEKEEDWVPFWYSLSTEKSHLSLDKITSSLTIAKNILKRFEDCTPGSFVSEKETCLAWHFRDADPDFAFSQAMEARQHLEQALMETPLEVLMGQKILYVRPKGVDKGSFVQLILTKLPQHSPEFILCMGDDRTDEQMFQLVQQQYIEKAFTCIVGKKYTKASYLVPDTHTVLSILEALETDDHATES</sequence>
<dbReference type="FunFam" id="3.40.50.2000:FF:000010">
    <property type="entry name" value="Alpha,alpha-trehalose-phosphate synthase"/>
    <property type="match status" value="1"/>
</dbReference>
<reference evidence="5 6" key="1">
    <citation type="submission" date="2022-07" db="EMBL/GenBank/DDBJ databases">
        <title>Genome-wide signatures of adaptation to extreme environments.</title>
        <authorList>
            <person name="Cho C.H."/>
            <person name="Yoon H.S."/>
        </authorList>
    </citation>
    <scope>NUCLEOTIDE SEQUENCE [LARGE SCALE GENOMIC DNA]</scope>
    <source>
        <strain evidence="5 6">108.79 E11</strain>
    </source>
</reference>
<dbReference type="InterPro" id="IPR001830">
    <property type="entry name" value="Glyco_trans_20"/>
</dbReference>
<evidence type="ECO:0000256" key="2">
    <source>
        <dbReference type="ARBA" id="ARBA00006330"/>
    </source>
</evidence>
<evidence type="ECO:0008006" key="7">
    <source>
        <dbReference type="Google" id="ProtNLM"/>
    </source>
</evidence>
<keyword evidence="4" id="KW-0808">Transferase</keyword>
<accession>A0AAV9IE51</accession>
<dbReference type="PANTHER" id="PTHR10788">
    <property type="entry name" value="TREHALOSE-6-PHOSPHATE SYNTHASE"/>
    <property type="match status" value="1"/>
</dbReference>
<evidence type="ECO:0000313" key="6">
    <source>
        <dbReference type="Proteomes" id="UP001300502"/>
    </source>
</evidence>
<name>A0AAV9IE51_9RHOD</name>
<dbReference type="CDD" id="cd03788">
    <property type="entry name" value="GT20_TPS"/>
    <property type="match status" value="1"/>
</dbReference>
<gene>
    <name evidence="5" type="ORF">GAYE_SCF16G3626</name>
</gene>
<keyword evidence="3" id="KW-0328">Glycosyltransferase</keyword>
<keyword evidence="6" id="KW-1185">Reference proteome</keyword>
<dbReference type="EMBL" id="JANCYU010000033">
    <property type="protein sequence ID" value="KAK4525717.1"/>
    <property type="molecule type" value="Genomic_DNA"/>
</dbReference>
<dbReference type="Pfam" id="PF00982">
    <property type="entry name" value="Glyco_transf_20"/>
    <property type="match status" value="1"/>
</dbReference>
<dbReference type="NCBIfam" id="TIGR00685">
    <property type="entry name" value="T6PP"/>
    <property type="match status" value="1"/>
</dbReference>
<dbReference type="Gene3D" id="3.40.50.2000">
    <property type="entry name" value="Glycogen Phosphorylase B"/>
    <property type="match status" value="2"/>
</dbReference>
<evidence type="ECO:0000256" key="1">
    <source>
        <dbReference type="ARBA" id="ARBA00005409"/>
    </source>
</evidence>
<evidence type="ECO:0000313" key="5">
    <source>
        <dbReference type="EMBL" id="KAK4525717.1"/>
    </source>
</evidence>